<evidence type="ECO:0000256" key="1">
    <source>
        <dbReference type="SAM" id="MobiDB-lite"/>
    </source>
</evidence>
<organism evidence="2 3">
    <name type="scientific">Hyaloscypha hepaticicola</name>
    <dbReference type="NCBI Taxonomy" id="2082293"/>
    <lineage>
        <taxon>Eukaryota</taxon>
        <taxon>Fungi</taxon>
        <taxon>Dikarya</taxon>
        <taxon>Ascomycota</taxon>
        <taxon>Pezizomycotina</taxon>
        <taxon>Leotiomycetes</taxon>
        <taxon>Helotiales</taxon>
        <taxon>Hyaloscyphaceae</taxon>
        <taxon>Hyaloscypha</taxon>
    </lineage>
</organism>
<dbReference type="AlphaFoldDB" id="A0A2J6Q881"/>
<dbReference type="Proteomes" id="UP000235672">
    <property type="component" value="Unassembled WGS sequence"/>
</dbReference>
<proteinExistence type="predicted"/>
<gene>
    <name evidence="2" type="ORF">NA56DRAFT_702281</name>
</gene>
<accession>A0A2J6Q881</accession>
<protein>
    <submittedName>
        <fullName evidence="2">Uncharacterized protein</fullName>
    </submittedName>
</protein>
<dbReference type="EMBL" id="KZ613477">
    <property type="protein sequence ID" value="PMD22496.1"/>
    <property type="molecule type" value="Genomic_DNA"/>
</dbReference>
<evidence type="ECO:0000313" key="2">
    <source>
        <dbReference type="EMBL" id="PMD22496.1"/>
    </source>
</evidence>
<name>A0A2J6Q881_9HELO</name>
<evidence type="ECO:0000313" key="3">
    <source>
        <dbReference type="Proteomes" id="UP000235672"/>
    </source>
</evidence>
<feature type="region of interest" description="Disordered" evidence="1">
    <location>
        <begin position="1"/>
        <end position="56"/>
    </location>
</feature>
<sequence>MPGSKLVGSKAFHVGNATESPAASTGADEPAAGMLFPNHSPLKPAPATGEPERTPS</sequence>
<keyword evidence="3" id="KW-1185">Reference proteome</keyword>
<reference evidence="2 3" key="1">
    <citation type="submission" date="2016-05" db="EMBL/GenBank/DDBJ databases">
        <title>A degradative enzymes factory behind the ericoid mycorrhizal symbiosis.</title>
        <authorList>
            <consortium name="DOE Joint Genome Institute"/>
            <person name="Martino E."/>
            <person name="Morin E."/>
            <person name="Grelet G."/>
            <person name="Kuo A."/>
            <person name="Kohler A."/>
            <person name="Daghino S."/>
            <person name="Barry K."/>
            <person name="Choi C."/>
            <person name="Cichocki N."/>
            <person name="Clum A."/>
            <person name="Copeland A."/>
            <person name="Hainaut M."/>
            <person name="Haridas S."/>
            <person name="Labutti K."/>
            <person name="Lindquist E."/>
            <person name="Lipzen A."/>
            <person name="Khouja H.-R."/>
            <person name="Murat C."/>
            <person name="Ohm R."/>
            <person name="Olson A."/>
            <person name="Spatafora J."/>
            <person name="Veneault-Fourrey C."/>
            <person name="Henrissat B."/>
            <person name="Grigoriev I."/>
            <person name="Martin F."/>
            <person name="Perotto S."/>
        </authorList>
    </citation>
    <scope>NUCLEOTIDE SEQUENCE [LARGE SCALE GENOMIC DNA]</scope>
    <source>
        <strain evidence="2 3">UAMH 7357</strain>
    </source>
</reference>